<feature type="domain" description="Ketoreductase" evidence="4">
    <location>
        <begin position="6"/>
        <end position="189"/>
    </location>
</feature>
<dbReference type="Gene3D" id="3.40.50.720">
    <property type="entry name" value="NAD(P)-binding Rossmann-like Domain"/>
    <property type="match status" value="1"/>
</dbReference>
<keyword evidence="2" id="KW-0560">Oxidoreductase</keyword>
<dbReference type="PRINTS" id="PR00081">
    <property type="entry name" value="GDHRDH"/>
</dbReference>
<evidence type="ECO:0000259" key="4">
    <source>
        <dbReference type="SMART" id="SM00822"/>
    </source>
</evidence>
<dbReference type="PANTHER" id="PTHR44196:SF1">
    <property type="entry name" value="DEHYDROGENASE_REDUCTASE SDR FAMILY MEMBER 7B"/>
    <property type="match status" value="1"/>
</dbReference>
<dbReference type="EMBL" id="QFWT01000001">
    <property type="protein sequence ID" value="PWI35148.1"/>
    <property type="molecule type" value="Genomic_DNA"/>
</dbReference>
<dbReference type="SUPFAM" id="SSF51735">
    <property type="entry name" value="NAD(P)-binding Rossmann-fold domains"/>
    <property type="match status" value="1"/>
</dbReference>
<dbReference type="Proteomes" id="UP000245362">
    <property type="component" value="Unassembled WGS sequence"/>
</dbReference>
<comment type="similarity">
    <text evidence="1 3">Belongs to the short-chain dehydrogenases/reductases (SDR) family.</text>
</comment>
<evidence type="ECO:0000313" key="5">
    <source>
        <dbReference type="EMBL" id="PWI35148.1"/>
    </source>
</evidence>
<proteinExistence type="inferred from homology"/>
<accession>A0A2U3BED4</accession>
<dbReference type="PRINTS" id="PR00080">
    <property type="entry name" value="SDRFAMILY"/>
</dbReference>
<gene>
    <name evidence="5" type="ORF">DI392_02385</name>
</gene>
<dbReference type="GO" id="GO:0016020">
    <property type="term" value="C:membrane"/>
    <property type="evidence" value="ECO:0007669"/>
    <property type="project" value="TreeGrafter"/>
</dbReference>
<dbReference type="PANTHER" id="PTHR44196">
    <property type="entry name" value="DEHYDROGENASE/REDUCTASE SDR FAMILY MEMBER 7B"/>
    <property type="match status" value="1"/>
</dbReference>
<dbReference type="NCBIfam" id="NF006565">
    <property type="entry name" value="PRK09072.1"/>
    <property type="match status" value="1"/>
</dbReference>
<dbReference type="AlphaFoldDB" id="A0A2U3BED4"/>
<evidence type="ECO:0000313" key="6">
    <source>
        <dbReference type="Proteomes" id="UP000245362"/>
    </source>
</evidence>
<evidence type="ECO:0000256" key="3">
    <source>
        <dbReference type="RuleBase" id="RU000363"/>
    </source>
</evidence>
<keyword evidence="6" id="KW-1185">Reference proteome</keyword>
<evidence type="ECO:0000256" key="2">
    <source>
        <dbReference type="ARBA" id="ARBA00023002"/>
    </source>
</evidence>
<dbReference type="InterPro" id="IPR057326">
    <property type="entry name" value="KR_dom"/>
</dbReference>
<dbReference type="InterPro" id="IPR036291">
    <property type="entry name" value="NAD(P)-bd_dom_sf"/>
</dbReference>
<dbReference type="RefSeq" id="WP_109318300.1">
    <property type="nucleotide sequence ID" value="NZ_QFWT01000001.1"/>
</dbReference>
<dbReference type="SMART" id="SM00822">
    <property type="entry name" value="PKS_KR"/>
    <property type="match status" value="1"/>
</dbReference>
<dbReference type="Pfam" id="PF00106">
    <property type="entry name" value="adh_short"/>
    <property type="match status" value="1"/>
</dbReference>
<dbReference type="InterPro" id="IPR002347">
    <property type="entry name" value="SDR_fam"/>
</dbReference>
<protein>
    <submittedName>
        <fullName evidence="5">Short chain dehydrogenase</fullName>
    </submittedName>
</protein>
<sequence>MDLKGKYVLLTGASGGIGGAIATELESQGAHLILVARNKEKLEKLRQSLIHPRRHESLSADITTPEGMEALQQQICRYVEDDKKISVLINNAGSNQFSPLARRSAASLEREIQLNLTTPILLTQMVLKQIARPGIVLNIGSTFGSIGYPGYSAYCAAKAGVHRFSEAMDRELSGSGVRVLYLAPRATETELNNDAVCQMNKQLGNACDQPETVARYVSHMLIHEPGATWIGWPEKLFARMNQILPDMVSRSINKQKDTIYQYMDHATDKS</sequence>
<evidence type="ECO:0000256" key="1">
    <source>
        <dbReference type="ARBA" id="ARBA00006484"/>
    </source>
</evidence>
<organism evidence="5 6">
    <name type="scientific">Vibrio albus</name>
    <dbReference type="NCBI Taxonomy" id="2200953"/>
    <lineage>
        <taxon>Bacteria</taxon>
        <taxon>Pseudomonadati</taxon>
        <taxon>Pseudomonadota</taxon>
        <taxon>Gammaproteobacteria</taxon>
        <taxon>Vibrionales</taxon>
        <taxon>Vibrionaceae</taxon>
        <taxon>Vibrio</taxon>
    </lineage>
</organism>
<dbReference type="OrthoDB" id="7301144at2"/>
<comment type="caution">
    <text evidence="5">The sequence shown here is derived from an EMBL/GenBank/DDBJ whole genome shotgun (WGS) entry which is preliminary data.</text>
</comment>
<dbReference type="CDD" id="cd05233">
    <property type="entry name" value="SDR_c"/>
    <property type="match status" value="1"/>
</dbReference>
<dbReference type="GO" id="GO:0016491">
    <property type="term" value="F:oxidoreductase activity"/>
    <property type="evidence" value="ECO:0007669"/>
    <property type="project" value="UniProtKB-KW"/>
</dbReference>
<reference evidence="5 6" key="1">
    <citation type="submission" date="2018-05" db="EMBL/GenBank/DDBJ databases">
        <title>Vibrio limimaris sp. nov., isolated from marine sediment.</title>
        <authorList>
            <person name="Li C.-M."/>
        </authorList>
    </citation>
    <scope>NUCLEOTIDE SEQUENCE [LARGE SCALE GENOMIC DNA]</scope>
    <source>
        <strain evidence="5 6">E4404</strain>
    </source>
</reference>
<name>A0A2U3BED4_9VIBR</name>